<dbReference type="RefSeq" id="WP_015881855.1">
    <property type="nucleotide sequence ID" value="NC_012669.1"/>
</dbReference>
<dbReference type="HOGENOM" id="CLU_1472483_0_0_11"/>
<keyword evidence="3" id="KW-1185">Reference proteome</keyword>
<organism evidence="2 3">
    <name type="scientific">Beutenbergia cavernae (strain ATCC BAA-8 / DSM 12333 / CCUG 43141 / JCM 11478 / NBRC 16432 / NCIMB 13614 / HKI 0122)</name>
    <dbReference type="NCBI Taxonomy" id="471853"/>
    <lineage>
        <taxon>Bacteria</taxon>
        <taxon>Bacillati</taxon>
        <taxon>Actinomycetota</taxon>
        <taxon>Actinomycetes</taxon>
        <taxon>Micrococcales</taxon>
        <taxon>Beutenbergiaceae</taxon>
        <taxon>Beutenbergia</taxon>
    </lineage>
</organism>
<feature type="chain" id="PRO_5039440102" description="Lipoprotein" evidence="1">
    <location>
        <begin position="25"/>
        <end position="183"/>
    </location>
</feature>
<proteinExistence type="predicted"/>
<gene>
    <name evidence="2" type="ordered locus">Bcav_1356</name>
</gene>
<evidence type="ECO:0008006" key="4">
    <source>
        <dbReference type="Google" id="ProtNLM"/>
    </source>
</evidence>
<reference evidence="2 3" key="1">
    <citation type="journal article" date="2009" name="Stand. Genomic Sci.">
        <title>Complete genome sequence of Beutenbergia cavernae type strain (HKI 0122).</title>
        <authorList>
            <person name="Land M."/>
            <person name="Pukall R."/>
            <person name="Abt B."/>
            <person name="Goker M."/>
            <person name="Rohde M."/>
            <person name="Glavina Del Rio T."/>
            <person name="Tice H."/>
            <person name="Copeland A."/>
            <person name="Cheng J.F."/>
            <person name="Lucas S."/>
            <person name="Chen F."/>
            <person name="Nolan M."/>
            <person name="Bruce D."/>
            <person name="Goodwin L."/>
            <person name="Pitluck S."/>
            <person name="Ivanova N."/>
            <person name="Mavromatis K."/>
            <person name="Ovchinnikova G."/>
            <person name="Pati A."/>
            <person name="Chen A."/>
            <person name="Palaniappan K."/>
            <person name="Hauser L."/>
            <person name="Chang Y.J."/>
            <person name="Jefferies C.C."/>
            <person name="Saunders E."/>
            <person name="Brettin T."/>
            <person name="Detter J.C."/>
            <person name="Han C."/>
            <person name="Chain P."/>
            <person name="Bristow J."/>
            <person name="Eisen J.A."/>
            <person name="Markowitz V."/>
            <person name="Hugenholtz P."/>
            <person name="Kyrpides N.C."/>
            <person name="Klenk H.P."/>
            <person name="Lapidus A."/>
        </authorList>
    </citation>
    <scope>NUCLEOTIDE SEQUENCE [LARGE SCALE GENOMIC DNA]</scope>
    <source>
        <strain evidence="3">ATCC BAA-8 / DSM 12333 / NBRC 16432</strain>
    </source>
</reference>
<dbReference type="Proteomes" id="UP000007962">
    <property type="component" value="Chromosome"/>
</dbReference>
<dbReference type="EMBL" id="CP001618">
    <property type="protein sequence ID" value="ACQ79615.1"/>
    <property type="molecule type" value="Genomic_DNA"/>
</dbReference>
<evidence type="ECO:0000256" key="1">
    <source>
        <dbReference type="SAM" id="SignalP"/>
    </source>
</evidence>
<keyword evidence="1" id="KW-0732">Signal</keyword>
<feature type="signal peptide" evidence="1">
    <location>
        <begin position="1"/>
        <end position="24"/>
    </location>
</feature>
<dbReference type="AlphaFoldDB" id="C5C2C9"/>
<name>C5C2C9_BEUC1</name>
<evidence type="ECO:0000313" key="3">
    <source>
        <dbReference type="Proteomes" id="UP000007962"/>
    </source>
</evidence>
<protein>
    <recommendedName>
        <fullName evidence="4">Lipoprotein</fullName>
    </recommendedName>
</protein>
<evidence type="ECO:0000313" key="2">
    <source>
        <dbReference type="EMBL" id="ACQ79615.1"/>
    </source>
</evidence>
<accession>C5C2C9</accession>
<dbReference type="KEGG" id="bcv:Bcav_1356"/>
<sequence>MRNRSRVRAAVVTLGILAILTPAACSVSIEGDPAPDPVPETVDLTTPPAPADLGLDVDDDATVVLESDPPVEATVLLPGASFTMPTATLTVSVTDGVVVDPVLGDTGQLDLGAVEEAFRGVLADLAQPASVADEFVTAATTADADQVTSPWVNLVFGDTAVGIRAEYDPRSTHGRVIYSVTWD</sequence>